<dbReference type="PANTHER" id="PTHR31213">
    <property type="entry name" value="OS08G0374000 PROTEIN-RELATED"/>
    <property type="match status" value="1"/>
</dbReference>
<dbReference type="Gene3D" id="3.30.530.20">
    <property type="match status" value="1"/>
</dbReference>
<proteinExistence type="predicted"/>
<keyword evidence="3" id="KW-1185">Reference proteome</keyword>
<dbReference type="InterPro" id="IPR050279">
    <property type="entry name" value="Plant_def-hormone_signal"/>
</dbReference>
<dbReference type="SUPFAM" id="SSF55961">
    <property type="entry name" value="Bet v1-like"/>
    <property type="match status" value="1"/>
</dbReference>
<protein>
    <submittedName>
        <fullName evidence="2">Uncharacterized protein</fullName>
    </submittedName>
</protein>
<accession>A0ABS8Y2N0</accession>
<evidence type="ECO:0000313" key="2">
    <source>
        <dbReference type="EMBL" id="MCE5165811.1"/>
    </source>
</evidence>
<comment type="caution">
    <text evidence="2">The sequence shown here is derived from an EMBL/GenBank/DDBJ whole genome shotgun (WGS) entry which is preliminary data.</text>
</comment>
<sequence>MAIPPAAGKSAVFIGKQGLFLVIASRRNLGLRTGGRSRNKRETTGGKLKVDSVQMSFKQVDDPLAEASLHRINPGTATLAGNFHKQPQLSQATWFSPVSISVPDNCGPSSADSTTRKHTSTSSRAATSSSAMDDEKHVLSFSVVGGDHRLNNYRSVTTLHRAEESTVVVESYEVDVPQGNTKEETCVFVDTIVRCNLQSLAQIAEDLAKTKSKLTTHHRD</sequence>
<dbReference type="Proteomes" id="UP000823775">
    <property type="component" value="Unassembled WGS sequence"/>
</dbReference>
<dbReference type="PANTHER" id="PTHR31213:SF194">
    <property type="entry name" value="ABSCISIC ACID RECEPTOR PYL4-LIKE"/>
    <property type="match status" value="1"/>
</dbReference>
<name>A0ABS8Y2N0_DATST</name>
<evidence type="ECO:0000256" key="1">
    <source>
        <dbReference type="SAM" id="MobiDB-lite"/>
    </source>
</evidence>
<reference evidence="2 3" key="1">
    <citation type="journal article" date="2021" name="BMC Genomics">
        <title>Datura genome reveals duplications of psychoactive alkaloid biosynthetic genes and high mutation rate following tissue culture.</title>
        <authorList>
            <person name="Rajewski A."/>
            <person name="Carter-House D."/>
            <person name="Stajich J."/>
            <person name="Litt A."/>
        </authorList>
    </citation>
    <scope>NUCLEOTIDE SEQUENCE [LARGE SCALE GENOMIC DNA]</scope>
    <source>
        <strain evidence="2">AR-01</strain>
    </source>
</reference>
<dbReference type="EMBL" id="JACEIK010017194">
    <property type="protein sequence ID" value="MCE5165811.1"/>
    <property type="molecule type" value="Genomic_DNA"/>
</dbReference>
<gene>
    <name evidence="2" type="ORF">HAX54_012385</name>
</gene>
<feature type="compositionally biased region" description="Low complexity" evidence="1">
    <location>
        <begin position="120"/>
        <end position="131"/>
    </location>
</feature>
<evidence type="ECO:0000313" key="3">
    <source>
        <dbReference type="Proteomes" id="UP000823775"/>
    </source>
</evidence>
<feature type="region of interest" description="Disordered" evidence="1">
    <location>
        <begin position="105"/>
        <end position="132"/>
    </location>
</feature>
<organism evidence="2 3">
    <name type="scientific">Datura stramonium</name>
    <name type="common">Jimsonweed</name>
    <name type="synonym">Common thornapple</name>
    <dbReference type="NCBI Taxonomy" id="4076"/>
    <lineage>
        <taxon>Eukaryota</taxon>
        <taxon>Viridiplantae</taxon>
        <taxon>Streptophyta</taxon>
        <taxon>Embryophyta</taxon>
        <taxon>Tracheophyta</taxon>
        <taxon>Spermatophyta</taxon>
        <taxon>Magnoliopsida</taxon>
        <taxon>eudicotyledons</taxon>
        <taxon>Gunneridae</taxon>
        <taxon>Pentapetalae</taxon>
        <taxon>asterids</taxon>
        <taxon>lamiids</taxon>
        <taxon>Solanales</taxon>
        <taxon>Solanaceae</taxon>
        <taxon>Solanoideae</taxon>
        <taxon>Datureae</taxon>
        <taxon>Datura</taxon>
    </lineage>
</organism>
<dbReference type="InterPro" id="IPR023393">
    <property type="entry name" value="START-like_dom_sf"/>
</dbReference>